<dbReference type="AlphaFoldDB" id="A0A7H0LHZ3"/>
<evidence type="ECO:0000256" key="1">
    <source>
        <dbReference type="SAM" id="Phobius"/>
    </source>
</evidence>
<feature type="transmembrane region" description="Helical" evidence="1">
    <location>
        <begin position="104"/>
        <end position="127"/>
    </location>
</feature>
<feature type="transmembrane region" description="Helical" evidence="1">
    <location>
        <begin position="223"/>
        <end position="243"/>
    </location>
</feature>
<feature type="transmembrane region" description="Helical" evidence="1">
    <location>
        <begin position="70"/>
        <end position="92"/>
    </location>
</feature>
<reference evidence="2 3" key="1">
    <citation type="submission" date="2020-09" db="EMBL/GenBank/DDBJ databases">
        <title>Sphingomonas sp., a new species isolated from pork steak.</title>
        <authorList>
            <person name="Heidler von Heilborn D."/>
        </authorList>
    </citation>
    <scope>NUCLEOTIDE SEQUENCE [LARGE SCALE GENOMIC DNA]</scope>
    <source>
        <strain evidence="3">S8-3T</strain>
    </source>
</reference>
<name>A0A7H0LHZ3_9SPHN</name>
<protein>
    <recommendedName>
        <fullName evidence="4">Glycerophosphoryl diester phosphodiesterase membrane domain-containing protein</fullName>
    </recommendedName>
</protein>
<evidence type="ECO:0008006" key="4">
    <source>
        <dbReference type="Google" id="ProtNLM"/>
    </source>
</evidence>
<dbReference type="KEGG" id="spap:H3Z74_21925"/>
<feature type="transmembrane region" description="Helical" evidence="1">
    <location>
        <begin position="26"/>
        <end position="50"/>
    </location>
</feature>
<evidence type="ECO:0000313" key="2">
    <source>
        <dbReference type="EMBL" id="QNQ09296.1"/>
    </source>
</evidence>
<feature type="transmembrane region" description="Helical" evidence="1">
    <location>
        <begin position="178"/>
        <end position="203"/>
    </location>
</feature>
<sequence length="268" mass="27902">MATNVAVPLGEPVSIGRILNRTFSAIAANPAVMLGIAFLFGALPSVISGFFGQRLQIALAGQPNAFRDGIIISIGLGIIGVVLSMIVQGALVRATVAYSEGRRASFGESVAAGMSVALPLIGLALIVGLGVAIGWVLLFVPGIMLYVIWSVAAPALVEERTGVIGALGRSRQLTKGARWKVFGLELLVGVVYLLVSGLLGYALIASGGGVQAMAQMGENGLPIGWLIGNAVVATLISVFWSTVQSSLYIELRNWKDGPQTQQLEEVFA</sequence>
<dbReference type="RefSeq" id="WP_187761613.1">
    <property type="nucleotide sequence ID" value="NZ_CP061038.1"/>
</dbReference>
<keyword evidence="1" id="KW-1133">Transmembrane helix</keyword>
<dbReference type="EMBL" id="CP061038">
    <property type="protein sequence ID" value="QNQ09296.1"/>
    <property type="molecule type" value="Genomic_DNA"/>
</dbReference>
<keyword evidence="1" id="KW-0472">Membrane</keyword>
<organism evidence="2 3">
    <name type="scientific">Sphingomonas alpina</name>
    <dbReference type="NCBI Taxonomy" id="653931"/>
    <lineage>
        <taxon>Bacteria</taxon>
        <taxon>Pseudomonadati</taxon>
        <taxon>Pseudomonadota</taxon>
        <taxon>Alphaproteobacteria</taxon>
        <taxon>Sphingomonadales</taxon>
        <taxon>Sphingomonadaceae</taxon>
        <taxon>Sphingomonas</taxon>
    </lineage>
</organism>
<keyword evidence="3" id="KW-1185">Reference proteome</keyword>
<gene>
    <name evidence="2" type="ORF">H3Z74_21925</name>
</gene>
<proteinExistence type="predicted"/>
<dbReference type="Proteomes" id="UP000516148">
    <property type="component" value="Chromosome"/>
</dbReference>
<keyword evidence="1" id="KW-0812">Transmembrane</keyword>
<accession>A0A7H0LHZ3</accession>
<evidence type="ECO:0000313" key="3">
    <source>
        <dbReference type="Proteomes" id="UP000516148"/>
    </source>
</evidence>
<feature type="transmembrane region" description="Helical" evidence="1">
    <location>
        <begin position="133"/>
        <end position="157"/>
    </location>
</feature>